<dbReference type="Pfam" id="PF13639">
    <property type="entry name" value="zf-RING_2"/>
    <property type="match status" value="1"/>
</dbReference>
<keyword evidence="3" id="KW-0808">Transferase</keyword>
<dbReference type="PANTHER" id="PTHR46463">
    <property type="entry name" value="ZINC FINGER, RING/FYVE/PHD-TYPE"/>
    <property type="match status" value="1"/>
</dbReference>
<feature type="compositionally biased region" description="Low complexity" evidence="9">
    <location>
        <begin position="212"/>
        <end position="230"/>
    </location>
</feature>
<sequence length="384" mass="41424">MEETNKSEAHLTSAAAFVEGGIQEACDDACSICLEAFCDSDPSTLTGCKHEFHLQCILEWCQRSSQCPMCWQPISLKDPTSQELLEGVERERSIRSNPPRNTTIFHHPTLGDFELQHLPVGVNDAELEERIIQHLAAAAAMGRARHVARREGQRNRSSTQGRPQFLVFSTHPNAPSAASSSPDQMGEGEPAPSISVTFPSPPLNTGEESSQVTTPVPSSQSGPVSASASGTNVPAPNQHGSSISNRGSPSQSSPSTQDRAGPSDLQSFSDSLKNRFNAVSTRYKESISKSTRGWKERLFSRNAAMADLGSEVKREVNAGFATVSRMMERLETRDESRINDPCVSNSLDSSVPQSDNQQISENGDENSLNNHNKPAVCAAGSSSN</sequence>
<evidence type="ECO:0000256" key="7">
    <source>
        <dbReference type="ARBA" id="ARBA00022833"/>
    </source>
</evidence>
<dbReference type="InterPro" id="IPR001841">
    <property type="entry name" value="Znf_RING"/>
</dbReference>
<dbReference type="SUPFAM" id="SSF57850">
    <property type="entry name" value="RING/U-box"/>
    <property type="match status" value="1"/>
</dbReference>
<evidence type="ECO:0000256" key="9">
    <source>
        <dbReference type="SAM" id="MobiDB-lite"/>
    </source>
</evidence>
<dbReference type="EC" id="2.3.2.27" evidence="2"/>
<feature type="compositionally biased region" description="Low complexity" evidence="9">
    <location>
        <begin position="172"/>
        <end position="182"/>
    </location>
</feature>
<evidence type="ECO:0000256" key="6">
    <source>
        <dbReference type="ARBA" id="ARBA00022786"/>
    </source>
</evidence>
<accession>A0A6J5V4E2</accession>
<keyword evidence="4" id="KW-0479">Metal-binding</keyword>
<dbReference type="InterPro" id="IPR013083">
    <property type="entry name" value="Znf_RING/FYVE/PHD"/>
</dbReference>
<dbReference type="Proteomes" id="UP000507222">
    <property type="component" value="Unassembled WGS sequence"/>
</dbReference>
<evidence type="ECO:0000313" key="11">
    <source>
        <dbReference type="EMBL" id="CAB4283103.1"/>
    </source>
</evidence>
<reference evidence="11 12" key="1">
    <citation type="submission" date="2020-05" db="EMBL/GenBank/DDBJ databases">
        <authorList>
            <person name="Campoy J."/>
            <person name="Schneeberger K."/>
            <person name="Spophaly S."/>
        </authorList>
    </citation>
    <scope>NUCLEOTIDE SEQUENCE [LARGE SCALE GENOMIC DNA]</scope>
    <source>
        <strain evidence="11">PruArmRojPasFocal</strain>
    </source>
</reference>
<name>A0A6J5V4E2_PRUAR</name>
<keyword evidence="7" id="KW-0862">Zinc</keyword>
<dbReference type="EMBL" id="CAEKDK010000006">
    <property type="protein sequence ID" value="CAB4283103.1"/>
    <property type="molecule type" value="Genomic_DNA"/>
</dbReference>
<feature type="compositionally biased region" description="Polar residues" evidence="9">
    <location>
        <begin position="342"/>
        <end position="372"/>
    </location>
</feature>
<evidence type="ECO:0000256" key="4">
    <source>
        <dbReference type="ARBA" id="ARBA00022723"/>
    </source>
</evidence>
<comment type="catalytic activity">
    <reaction evidence="1">
        <text>S-ubiquitinyl-[E2 ubiquitin-conjugating enzyme]-L-cysteine + [acceptor protein]-L-lysine = [E2 ubiquitin-conjugating enzyme]-L-cysteine + N(6)-ubiquitinyl-[acceptor protein]-L-lysine.</text>
        <dbReference type="EC" id="2.3.2.27"/>
    </reaction>
</comment>
<evidence type="ECO:0000256" key="5">
    <source>
        <dbReference type="ARBA" id="ARBA00022771"/>
    </source>
</evidence>
<dbReference type="SMART" id="SM00184">
    <property type="entry name" value="RING"/>
    <property type="match status" value="1"/>
</dbReference>
<evidence type="ECO:0000256" key="8">
    <source>
        <dbReference type="PROSITE-ProRule" id="PRU00175"/>
    </source>
</evidence>
<feature type="compositionally biased region" description="Polar residues" evidence="9">
    <location>
        <begin position="231"/>
        <end position="240"/>
    </location>
</feature>
<evidence type="ECO:0000256" key="3">
    <source>
        <dbReference type="ARBA" id="ARBA00022679"/>
    </source>
</evidence>
<dbReference type="GO" id="GO:0061630">
    <property type="term" value="F:ubiquitin protein ligase activity"/>
    <property type="evidence" value="ECO:0007669"/>
    <property type="project" value="UniProtKB-EC"/>
</dbReference>
<evidence type="ECO:0000256" key="2">
    <source>
        <dbReference type="ARBA" id="ARBA00012483"/>
    </source>
</evidence>
<dbReference type="FunFam" id="3.30.40.10:FF:000746">
    <property type="entry name" value="E3 ubiquitin-protein ligase RHF2A"/>
    <property type="match status" value="1"/>
</dbReference>
<dbReference type="PANTHER" id="PTHR46463:SF78">
    <property type="entry name" value="RING-TYPE DOMAIN-CONTAINING PROTEIN"/>
    <property type="match status" value="1"/>
</dbReference>
<proteinExistence type="predicted"/>
<feature type="compositionally biased region" description="Low complexity" evidence="9">
    <location>
        <begin position="241"/>
        <end position="255"/>
    </location>
</feature>
<keyword evidence="5 8" id="KW-0863">Zinc-finger</keyword>
<feature type="domain" description="RING-type" evidence="10">
    <location>
        <begin position="30"/>
        <end position="70"/>
    </location>
</feature>
<keyword evidence="6" id="KW-0833">Ubl conjugation pathway</keyword>
<feature type="region of interest" description="Disordered" evidence="9">
    <location>
        <begin position="332"/>
        <end position="384"/>
    </location>
</feature>
<feature type="region of interest" description="Disordered" evidence="9">
    <location>
        <begin position="146"/>
        <end position="272"/>
    </location>
</feature>
<evidence type="ECO:0000256" key="1">
    <source>
        <dbReference type="ARBA" id="ARBA00000900"/>
    </source>
</evidence>
<gene>
    <name evidence="11" type="ORF">CURHAP_LOCUS37084</name>
</gene>
<dbReference type="GO" id="GO:0008270">
    <property type="term" value="F:zinc ion binding"/>
    <property type="evidence" value="ECO:0007669"/>
    <property type="project" value="UniProtKB-KW"/>
</dbReference>
<protein>
    <recommendedName>
        <fullName evidence="2">RING-type E3 ubiquitin transferase</fullName>
        <ecNumber evidence="2">2.3.2.27</ecNumber>
    </recommendedName>
</protein>
<evidence type="ECO:0000313" key="12">
    <source>
        <dbReference type="Proteomes" id="UP000507222"/>
    </source>
</evidence>
<dbReference type="AlphaFoldDB" id="A0A6J5V4E2"/>
<evidence type="ECO:0000259" key="10">
    <source>
        <dbReference type="PROSITE" id="PS50089"/>
    </source>
</evidence>
<organism evidence="11 12">
    <name type="scientific">Prunus armeniaca</name>
    <name type="common">Apricot</name>
    <name type="synonym">Armeniaca vulgaris</name>
    <dbReference type="NCBI Taxonomy" id="36596"/>
    <lineage>
        <taxon>Eukaryota</taxon>
        <taxon>Viridiplantae</taxon>
        <taxon>Streptophyta</taxon>
        <taxon>Embryophyta</taxon>
        <taxon>Tracheophyta</taxon>
        <taxon>Spermatophyta</taxon>
        <taxon>Magnoliopsida</taxon>
        <taxon>eudicotyledons</taxon>
        <taxon>Gunneridae</taxon>
        <taxon>Pentapetalae</taxon>
        <taxon>rosids</taxon>
        <taxon>fabids</taxon>
        <taxon>Rosales</taxon>
        <taxon>Rosaceae</taxon>
        <taxon>Amygdaloideae</taxon>
        <taxon>Amygdaleae</taxon>
        <taxon>Prunus</taxon>
    </lineage>
</organism>
<dbReference type="Gene3D" id="3.30.40.10">
    <property type="entry name" value="Zinc/RING finger domain, C3HC4 (zinc finger)"/>
    <property type="match status" value="1"/>
</dbReference>
<dbReference type="PROSITE" id="PS50089">
    <property type="entry name" value="ZF_RING_2"/>
    <property type="match status" value="1"/>
</dbReference>